<dbReference type="PANTHER" id="PTHR12161">
    <property type="entry name" value="IST1 FAMILY MEMBER"/>
    <property type="match status" value="1"/>
</dbReference>
<evidence type="ECO:0000256" key="1">
    <source>
        <dbReference type="ARBA" id="ARBA00005536"/>
    </source>
</evidence>
<dbReference type="AlphaFoldDB" id="A0A0P1KWM5"/>
<evidence type="ECO:0000313" key="4">
    <source>
        <dbReference type="Proteomes" id="UP000236544"/>
    </source>
</evidence>
<dbReference type="PANTHER" id="PTHR12161:SF5">
    <property type="entry name" value="IST1 HOMOLOG"/>
    <property type="match status" value="1"/>
</dbReference>
<evidence type="ECO:0000313" key="3">
    <source>
        <dbReference type="EMBL" id="CUS24332.1"/>
    </source>
</evidence>
<protein>
    <submittedName>
        <fullName evidence="3">LAQU0S15e02124g1_1</fullName>
    </submittedName>
</protein>
<feature type="region of interest" description="Disordered" evidence="2">
    <location>
        <begin position="186"/>
        <end position="252"/>
    </location>
</feature>
<dbReference type="InterPro" id="IPR042277">
    <property type="entry name" value="IST1-like"/>
</dbReference>
<dbReference type="Pfam" id="PF03398">
    <property type="entry name" value="Ist1"/>
    <property type="match status" value="1"/>
</dbReference>
<sequence>MNSQIPYSVKLKTTLKMCIQRLRYAQEKQQSLAKKARRDVAQLLADGKEQKAHYRIESLINDDVHEELLEVLELYCELLHARIALLTNVQDEADLIENHSENGLNEAARAIVFATLHAPEIKELQQAKDLLTLKFGNDFTRTIVDEKLGVPDKVLKKCSPRLPEEELITLYLKEIAVTYEVPFSKLDETSPDEAELEKSPAPTDSGSEDSRPIVAVDNSSLEDGKHAITVKKPRKDSDTMGSDLKVPKDMKKDVKVKNNKQNVHDTDLDELKKRFAALRR</sequence>
<dbReference type="GO" id="GO:0015031">
    <property type="term" value="P:protein transport"/>
    <property type="evidence" value="ECO:0007669"/>
    <property type="project" value="InterPro"/>
</dbReference>
<proteinExistence type="inferred from homology"/>
<gene>
    <name evidence="3" type="ORF">LAQU0_S15e02124g</name>
</gene>
<dbReference type="InterPro" id="IPR005061">
    <property type="entry name" value="Ist1"/>
</dbReference>
<name>A0A0P1KWM5_9SACH</name>
<reference evidence="4" key="1">
    <citation type="submission" date="2015-10" db="EMBL/GenBank/DDBJ databases">
        <authorList>
            <person name="Devillers H."/>
        </authorList>
    </citation>
    <scope>NUCLEOTIDE SEQUENCE [LARGE SCALE GENOMIC DNA]</scope>
</reference>
<dbReference type="FunFam" id="1.20.1260.60:FF:000002">
    <property type="entry name" value="Vacuolar protein sorting-associated protein IST1"/>
    <property type="match status" value="1"/>
</dbReference>
<organism evidence="3 4">
    <name type="scientific">Lachancea quebecensis</name>
    <dbReference type="NCBI Taxonomy" id="1654605"/>
    <lineage>
        <taxon>Eukaryota</taxon>
        <taxon>Fungi</taxon>
        <taxon>Dikarya</taxon>
        <taxon>Ascomycota</taxon>
        <taxon>Saccharomycotina</taxon>
        <taxon>Saccharomycetes</taxon>
        <taxon>Saccharomycetales</taxon>
        <taxon>Saccharomycetaceae</taxon>
        <taxon>Lachancea</taxon>
    </lineage>
</organism>
<dbReference type="Proteomes" id="UP000236544">
    <property type="component" value="Unassembled WGS sequence"/>
</dbReference>
<dbReference type="EMBL" id="LN890572">
    <property type="protein sequence ID" value="CUS24332.1"/>
    <property type="molecule type" value="Genomic_DNA"/>
</dbReference>
<accession>A0A0P1KWM5</accession>
<evidence type="ECO:0000256" key="2">
    <source>
        <dbReference type="SAM" id="MobiDB-lite"/>
    </source>
</evidence>
<dbReference type="Gene3D" id="1.20.1260.60">
    <property type="entry name" value="Vacuolar protein sorting-associated protein Ist1"/>
    <property type="match status" value="1"/>
</dbReference>
<dbReference type="OrthoDB" id="29853at2759"/>
<comment type="similarity">
    <text evidence="1">Belongs to the IST1 family.</text>
</comment>
<keyword evidence="4" id="KW-1185">Reference proteome</keyword>